<accession>A0A8H7TH17</accession>
<comment type="caution">
    <text evidence="1">The sequence shown here is derived from an EMBL/GenBank/DDBJ whole genome shotgun (WGS) entry which is preliminary data.</text>
</comment>
<sequence length="142" mass="16176">MKFCNNLWTSGQQAFFTTATTRAFFAESWFHIRRRPPAYTRPNTPKGPWYRSTLFVVFSTNKLKRAPPAADIDARSLKPQPYDSPAIAEVPIFNTAYLTAFHWTVEPEDWKHTGFAAVSLQNTISTVTLRTCSSVAEWEANL</sequence>
<dbReference type="AlphaFoldDB" id="A0A8H7TH17"/>
<dbReference type="EMBL" id="JAFJYH010000120">
    <property type="protein sequence ID" value="KAG4418776.1"/>
    <property type="molecule type" value="Genomic_DNA"/>
</dbReference>
<evidence type="ECO:0000313" key="2">
    <source>
        <dbReference type="Proteomes" id="UP000664132"/>
    </source>
</evidence>
<evidence type="ECO:0000313" key="1">
    <source>
        <dbReference type="EMBL" id="KAG4418776.1"/>
    </source>
</evidence>
<dbReference type="Proteomes" id="UP000664132">
    <property type="component" value="Unassembled WGS sequence"/>
</dbReference>
<reference evidence="1" key="1">
    <citation type="submission" date="2021-02" db="EMBL/GenBank/DDBJ databases">
        <title>Genome sequence Cadophora malorum strain M34.</title>
        <authorList>
            <person name="Stefanovic E."/>
            <person name="Vu D."/>
            <person name="Scully C."/>
            <person name="Dijksterhuis J."/>
            <person name="Roader J."/>
            <person name="Houbraken J."/>
        </authorList>
    </citation>
    <scope>NUCLEOTIDE SEQUENCE</scope>
    <source>
        <strain evidence="1">M34</strain>
    </source>
</reference>
<gene>
    <name evidence="1" type="ORF">IFR04_008058</name>
</gene>
<protein>
    <submittedName>
        <fullName evidence="1">Uncharacterized protein</fullName>
    </submittedName>
</protein>
<name>A0A8H7TH17_9HELO</name>
<keyword evidence="2" id="KW-1185">Reference proteome</keyword>
<proteinExistence type="predicted"/>
<organism evidence="1 2">
    <name type="scientific">Cadophora malorum</name>
    <dbReference type="NCBI Taxonomy" id="108018"/>
    <lineage>
        <taxon>Eukaryota</taxon>
        <taxon>Fungi</taxon>
        <taxon>Dikarya</taxon>
        <taxon>Ascomycota</taxon>
        <taxon>Pezizomycotina</taxon>
        <taxon>Leotiomycetes</taxon>
        <taxon>Helotiales</taxon>
        <taxon>Ploettnerulaceae</taxon>
        <taxon>Cadophora</taxon>
    </lineage>
</organism>